<reference evidence="3 4" key="1">
    <citation type="submission" date="2020-08" db="EMBL/GenBank/DDBJ databases">
        <title>Sequencing the genomes of 1000 actinobacteria strains.</title>
        <authorList>
            <person name="Klenk H.-P."/>
        </authorList>
    </citation>
    <scope>NUCLEOTIDE SEQUENCE [LARGE SCALE GENOMIC DNA]</scope>
    <source>
        <strain evidence="3 4">DSM 28796</strain>
    </source>
</reference>
<organism evidence="3 4">
    <name type="scientific">Brachybacterium aquaticum</name>
    <dbReference type="NCBI Taxonomy" id="1432564"/>
    <lineage>
        <taxon>Bacteria</taxon>
        <taxon>Bacillati</taxon>
        <taxon>Actinomycetota</taxon>
        <taxon>Actinomycetes</taxon>
        <taxon>Micrococcales</taxon>
        <taxon>Dermabacteraceae</taxon>
        <taxon>Brachybacterium</taxon>
    </lineage>
</organism>
<evidence type="ECO:0000313" key="3">
    <source>
        <dbReference type="EMBL" id="MBB5832437.1"/>
    </source>
</evidence>
<evidence type="ECO:0000313" key="4">
    <source>
        <dbReference type="Proteomes" id="UP000588158"/>
    </source>
</evidence>
<dbReference type="EMBL" id="JACHLZ010000001">
    <property type="protein sequence ID" value="MBB5832437.1"/>
    <property type="molecule type" value="Genomic_DNA"/>
</dbReference>
<dbReference type="Proteomes" id="UP000588158">
    <property type="component" value="Unassembled WGS sequence"/>
</dbReference>
<evidence type="ECO:0000256" key="1">
    <source>
        <dbReference type="SAM" id="MobiDB-lite"/>
    </source>
</evidence>
<feature type="domain" description="DnaJ homologue subfamily C member 28 conserved" evidence="2">
    <location>
        <begin position="8"/>
        <end position="75"/>
    </location>
</feature>
<dbReference type="RefSeq" id="WP_184325769.1">
    <property type="nucleotide sequence ID" value="NZ_JACHLZ010000001.1"/>
</dbReference>
<evidence type="ECO:0000259" key="2">
    <source>
        <dbReference type="Pfam" id="PF09350"/>
    </source>
</evidence>
<dbReference type="Pfam" id="PF09350">
    <property type="entry name" value="DJC28_CD"/>
    <property type="match status" value="1"/>
</dbReference>
<dbReference type="AlphaFoldDB" id="A0A841AET1"/>
<feature type="region of interest" description="Disordered" evidence="1">
    <location>
        <begin position="18"/>
        <end position="38"/>
    </location>
</feature>
<keyword evidence="4" id="KW-1185">Reference proteome</keyword>
<dbReference type="InterPro" id="IPR018961">
    <property type="entry name" value="DnaJ_homolog_subfam-C_membr-28"/>
</dbReference>
<comment type="caution">
    <text evidence="3">The sequence shown here is derived from an EMBL/GenBank/DDBJ whole genome shotgun (WGS) entry which is preliminary data.</text>
</comment>
<protein>
    <recommendedName>
        <fullName evidence="2">DnaJ homologue subfamily C member 28 conserved domain-containing protein</fullName>
    </recommendedName>
</protein>
<accession>A0A841AET1</accession>
<proteinExistence type="predicted"/>
<gene>
    <name evidence="3" type="ORF">HNR70_002250</name>
</gene>
<feature type="region of interest" description="Disordered" evidence="1">
    <location>
        <begin position="129"/>
        <end position="157"/>
    </location>
</feature>
<name>A0A841AET1_9MICO</name>
<sequence>MSTPRDPVEAALEEAIARGDFDDLPGAGKPLDLPDTHDPDWWIKQRLAGDDVDRDALLPPVVLLRREFERRDETLSELQDEQAVRDYAADFTERVHQDRRDNPFQHLLAPAWDEDDAVERWRALRARREAARRAEAPAAPPPPARPRRPWWRFGRRA</sequence>
<feature type="compositionally biased region" description="Basic residues" evidence="1">
    <location>
        <begin position="145"/>
        <end position="157"/>
    </location>
</feature>